<reference evidence="2" key="1">
    <citation type="submission" date="2021-01" db="EMBL/GenBank/DDBJ databases">
        <title>Whole genome shotgun sequence of Virgisporangium aliadipatigenens NBRC 105644.</title>
        <authorList>
            <person name="Komaki H."/>
            <person name="Tamura T."/>
        </authorList>
    </citation>
    <scope>NUCLEOTIDE SEQUENCE</scope>
    <source>
        <strain evidence="2">NBRC 105644</strain>
    </source>
</reference>
<dbReference type="EMBL" id="BOPF01000013">
    <property type="protein sequence ID" value="GIJ46974.1"/>
    <property type="molecule type" value="Genomic_DNA"/>
</dbReference>
<evidence type="ECO:0000313" key="2">
    <source>
        <dbReference type="EMBL" id="GIJ46974.1"/>
    </source>
</evidence>
<feature type="domain" description="DUF427" evidence="1">
    <location>
        <begin position="119"/>
        <end position="211"/>
    </location>
</feature>
<dbReference type="InterPro" id="IPR038694">
    <property type="entry name" value="DUF427_sf"/>
</dbReference>
<proteinExistence type="predicted"/>
<dbReference type="Gene3D" id="2.170.150.40">
    <property type="entry name" value="Domain of unknown function (DUF427)"/>
    <property type="match status" value="2"/>
</dbReference>
<keyword evidence="3" id="KW-1185">Reference proteome</keyword>
<name>A0A8J4DQV0_9ACTN</name>
<dbReference type="RefSeq" id="WP_203900500.1">
    <property type="nucleotide sequence ID" value="NZ_BOPF01000013.1"/>
</dbReference>
<dbReference type="PANTHER" id="PTHR34310:SF9">
    <property type="entry name" value="BLR5716 PROTEIN"/>
    <property type="match status" value="1"/>
</dbReference>
<organism evidence="2 3">
    <name type="scientific">Virgisporangium aliadipatigenens</name>
    <dbReference type="NCBI Taxonomy" id="741659"/>
    <lineage>
        <taxon>Bacteria</taxon>
        <taxon>Bacillati</taxon>
        <taxon>Actinomycetota</taxon>
        <taxon>Actinomycetes</taxon>
        <taxon>Micromonosporales</taxon>
        <taxon>Micromonosporaceae</taxon>
        <taxon>Virgisporangium</taxon>
    </lineage>
</organism>
<sequence>MTTEALRHEVGPKRVRGFAAGELVFDTTRPLLVWEIQYYPAYYVAEADLRLPLSPEGELIAAGRRIAEAAVRHTEGPLAGYVRFRWDALDEWLEEDEPIYGHPRDPYKRVDILRSSRHVRVLLDGVTLANTHRPTVLYETGLPARFYIPIPDLRQELLVPSETTSLCPYKGWASYWHLVRDGQRFEDFVWCYRSPFAESQKIAGLASFYNEKVDLLVDGELLPRPQSPFSD</sequence>
<accession>A0A8J4DQV0</accession>
<protein>
    <recommendedName>
        <fullName evidence="1">DUF427 domain-containing protein</fullName>
    </recommendedName>
</protein>
<comment type="caution">
    <text evidence="2">The sequence shown here is derived from an EMBL/GenBank/DDBJ whole genome shotgun (WGS) entry which is preliminary data.</text>
</comment>
<dbReference type="InterPro" id="IPR007361">
    <property type="entry name" value="DUF427"/>
</dbReference>
<dbReference type="AlphaFoldDB" id="A0A8J4DQV0"/>
<gene>
    <name evidence="2" type="ORF">Val02_38600</name>
</gene>
<evidence type="ECO:0000259" key="1">
    <source>
        <dbReference type="Pfam" id="PF04248"/>
    </source>
</evidence>
<dbReference type="PANTHER" id="PTHR34310">
    <property type="entry name" value="DUF427 DOMAIN PROTEIN (AFU_ORTHOLOGUE AFUA_3G02220)"/>
    <property type="match status" value="1"/>
</dbReference>
<dbReference type="Proteomes" id="UP000619260">
    <property type="component" value="Unassembled WGS sequence"/>
</dbReference>
<dbReference type="Pfam" id="PF04248">
    <property type="entry name" value="NTP_transf_9"/>
    <property type="match status" value="1"/>
</dbReference>
<evidence type="ECO:0000313" key="3">
    <source>
        <dbReference type="Proteomes" id="UP000619260"/>
    </source>
</evidence>